<comment type="caution">
    <text evidence="2">The sequence shown here is derived from an EMBL/GenBank/DDBJ whole genome shotgun (WGS) entry which is preliminary data.</text>
</comment>
<evidence type="ECO:0000313" key="3">
    <source>
        <dbReference type="Proteomes" id="UP000377595"/>
    </source>
</evidence>
<evidence type="ECO:0000313" key="2">
    <source>
        <dbReference type="EMBL" id="GES21480.1"/>
    </source>
</evidence>
<accession>A0A5M3XKK2</accession>
<dbReference type="OrthoDB" id="4227163at2"/>
<dbReference type="PANTHER" id="PTHR36440:SF1">
    <property type="entry name" value="PUTATIVE (AFU_ORTHOLOGUE AFUA_8G07350)-RELATED"/>
    <property type="match status" value="1"/>
</dbReference>
<protein>
    <submittedName>
        <fullName evidence="2">Cupin</fullName>
    </submittedName>
</protein>
<keyword evidence="3" id="KW-1185">Reference proteome</keyword>
<dbReference type="InterPro" id="IPR014710">
    <property type="entry name" value="RmlC-like_jellyroll"/>
</dbReference>
<dbReference type="RefSeq" id="WP_155346460.1">
    <property type="nucleotide sequence ID" value="NZ_BAAAHM010000019.1"/>
</dbReference>
<dbReference type="PANTHER" id="PTHR36440">
    <property type="entry name" value="PUTATIVE (AFU_ORTHOLOGUE AFUA_8G07350)-RELATED"/>
    <property type="match status" value="1"/>
</dbReference>
<dbReference type="InterPro" id="IPR053146">
    <property type="entry name" value="QDO-like"/>
</dbReference>
<evidence type="ECO:0000259" key="1">
    <source>
        <dbReference type="Pfam" id="PF07883"/>
    </source>
</evidence>
<feature type="domain" description="Cupin type-2" evidence="1">
    <location>
        <begin position="39"/>
        <end position="104"/>
    </location>
</feature>
<name>A0A5M3XKK2_9ACTN</name>
<gene>
    <name evidence="2" type="ORF">Aple_043760</name>
</gene>
<dbReference type="InterPro" id="IPR013096">
    <property type="entry name" value="Cupin_2"/>
</dbReference>
<dbReference type="AlphaFoldDB" id="A0A5M3XKK2"/>
<dbReference type="SUPFAM" id="SSF51182">
    <property type="entry name" value="RmlC-like cupins"/>
    <property type="match status" value="1"/>
</dbReference>
<organism evidence="2 3">
    <name type="scientific">Acrocarpospora pleiomorpha</name>
    <dbReference type="NCBI Taxonomy" id="90975"/>
    <lineage>
        <taxon>Bacteria</taxon>
        <taxon>Bacillati</taxon>
        <taxon>Actinomycetota</taxon>
        <taxon>Actinomycetes</taxon>
        <taxon>Streptosporangiales</taxon>
        <taxon>Streptosporangiaceae</taxon>
        <taxon>Acrocarpospora</taxon>
    </lineage>
</organism>
<dbReference type="Pfam" id="PF07883">
    <property type="entry name" value="Cupin_2"/>
    <property type="match status" value="1"/>
</dbReference>
<dbReference type="Gene3D" id="2.60.120.10">
    <property type="entry name" value="Jelly Rolls"/>
    <property type="match status" value="1"/>
</dbReference>
<reference evidence="2 3" key="1">
    <citation type="submission" date="2019-10" db="EMBL/GenBank/DDBJ databases">
        <title>Whole genome shotgun sequence of Acrocarpospora pleiomorpha NBRC 16267.</title>
        <authorList>
            <person name="Ichikawa N."/>
            <person name="Kimura A."/>
            <person name="Kitahashi Y."/>
            <person name="Komaki H."/>
            <person name="Oguchi A."/>
        </authorList>
    </citation>
    <scope>NUCLEOTIDE SEQUENCE [LARGE SCALE GENOMIC DNA]</scope>
    <source>
        <strain evidence="2 3">NBRC 16267</strain>
    </source>
</reference>
<proteinExistence type="predicted"/>
<dbReference type="InterPro" id="IPR011051">
    <property type="entry name" value="RmlC_Cupin_sf"/>
</dbReference>
<dbReference type="Proteomes" id="UP000377595">
    <property type="component" value="Unassembled WGS sequence"/>
</dbReference>
<dbReference type="EMBL" id="BLAF01000023">
    <property type="protein sequence ID" value="GES21480.1"/>
    <property type="molecule type" value="Genomic_DNA"/>
</dbReference>
<sequence length="147" mass="15670">MSALYLPAGAGTTLDFLGTTMTIKAGHAQTGDALTLIEQECPPGFATPHHVHQHDDEAFYVLAGTIHVHCGDQAWQAEAGAFVLLPRHLPHAFANRGDHPLRLLQLTWPAGFEHFATDIAGSGPPDATLLTEVATRHGYQIIGPPPA</sequence>